<gene>
    <name evidence="1" type="ORF">SAMN05443248_3022</name>
</gene>
<dbReference type="EMBL" id="LT670817">
    <property type="protein sequence ID" value="SHG89747.1"/>
    <property type="molecule type" value="Genomic_DNA"/>
</dbReference>
<evidence type="ECO:0000313" key="2">
    <source>
        <dbReference type="Proteomes" id="UP000189796"/>
    </source>
</evidence>
<sequence>MPKHPSETKTDWLKRLARVAFDQCQTPPYFDGMFAISTGVIKVDRKMYPTQVYLRIKTGNDENRVSTQIDMTWKEVERLHDQLGAALKQRAALKKKLEPYRDGYVAP</sequence>
<evidence type="ECO:0000313" key="1">
    <source>
        <dbReference type="EMBL" id="SHG89747.1"/>
    </source>
</evidence>
<proteinExistence type="predicted"/>
<dbReference type="RefSeq" id="WP_079601969.1">
    <property type="nucleotide sequence ID" value="NZ_LT670817.1"/>
</dbReference>
<dbReference type="AlphaFoldDB" id="A0A1M5NJX2"/>
<protein>
    <submittedName>
        <fullName evidence="1">Uncharacterized protein</fullName>
    </submittedName>
</protein>
<organism evidence="1 2">
    <name type="scientific">Bradyrhizobium erythrophlei</name>
    <dbReference type="NCBI Taxonomy" id="1437360"/>
    <lineage>
        <taxon>Bacteria</taxon>
        <taxon>Pseudomonadati</taxon>
        <taxon>Pseudomonadota</taxon>
        <taxon>Alphaproteobacteria</taxon>
        <taxon>Hyphomicrobiales</taxon>
        <taxon>Nitrobacteraceae</taxon>
        <taxon>Bradyrhizobium</taxon>
    </lineage>
</organism>
<reference evidence="1 2" key="1">
    <citation type="submission" date="2016-11" db="EMBL/GenBank/DDBJ databases">
        <authorList>
            <person name="Jaros S."/>
            <person name="Januszkiewicz K."/>
            <person name="Wedrychowicz H."/>
        </authorList>
    </citation>
    <scope>NUCLEOTIDE SEQUENCE [LARGE SCALE GENOMIC DNA]</scope>
    <source>
        <strain evidence="1 2">GAS138</strain>
    </source>
</reference>
<dbReference type="Proteomes" id="UP000189796">
    <property type="component" value="Chromosome I"/>
</dbReference>
<accession>A0A1M5NJX2</accession>
<name>A0A1M5NJX2_9BRAD</name>